<dbReference type="InterPro" id="IPR019847">
    <property type="entry name" value="Gliding_motility_assoc_GldN"/>
</dbReference>
<comment type="caution">
    <text evidence="3">The sequence shown here is derived from an EMBL/GenBank/DDBJ whole genome shotgun (WGS) entry which is preliminary data.</text>
</comment>
<organism evidence="3 4">
    <name type="scientific">Panacibacter microcysteis</name>
    <dbReference type="NCBI Taxonomy" id="2793269"/>
    <lineage>
        <taxon>Bacteria</taxon>
        <taxon>Pseudomonadati</taxon>
        <taxon>Bacteroidota</taxon>
        <taxon>Chitinophagia</taxon>
        <taxon>Chitinophagales</taxon>
        <taxon>Chitinophagaceae</taxon>
        <taxon>Panacibacter</taxon>
    </lineage>
</organism>
<dbReference type="NCBIfam" id="TIGR03523">
    <property type="entry name" value="GldN"/>
    <property type="match status" value="1"/>
</dbReference>
<keyword evidence="4" id="KW-1185">Reference proteome</keyword>
<gene>
    <name evidence="3" type="primary">gldN</name>
    <name evidence="3" type="ORF">I5907_07955</name>
</gene>
<feature type="region of interest" description="Disordered" evidence="1">
    <location>
        <begin position="24"/>
        <end position="80"/>
    </location>
</feature>
<dbReference type="AlphaFoldDB" id="A0A931E8G6"/>
<evidence type="ECO:0000256" key="1">
    <source>
        <dbReference type="SAM" id="MobiDB-lite"/>
    </source>
</evidence>
<protein>
    <submittedName>
        <fullName evidence="3">Gliding motility protein GldN</fullName>
    </submittedName>
</protein>
<proteinExistence type="predicted"/>
<name>A0A931E8G6_9BACT</name>
<feature type="signal peptide" evidence="2">
    <location>
        <begin position="1"/>
        <end position="23"/>
    </location>
</feature>
<feature type="chain" id="PRO_5036974049" evidence="2">
    <location>
        <begin position="24"/>
        <end position="367"/>
    </location>
</feature>
<sequence>MRTYSFKLILFAASLVILGSADAQTKKRTTKKKTSSTSGYSAYGNQGNSGSAYGNNSADTTPVKKNNTAGGSAYGQSYSAPGRDTTLPIEVVRSTSGGLLDSTKMSLRNDAGIEQDLIKEKSPLPYENIREDDAVYRVRVWREIDAREKLNLSFRNASTEDNGSQRFISILVRAIKDGQITAFEGSDDRFTTPITADAAIAAFGSGYDTVPKYDFDGNVVGYQVREKAIDPDSIYKFRVKEEWIFDKEASRLFVRILGIAPVVGRKLSNGEPIPNSEGPVWWIYYPDARPVFAKSQVYNPKNFGARMSWEDLFESRMFSSYIIKSSFDNPYDMDLASIYPNNTLFRLLEGERIKEKIFNYEQSLWQY</sequence>
<keyword evidence="2" id="KW-0732">Signal</keyword>
<feature type="compositionally biased region" description="Polar residues" evidence="1">
    <location>
        <begin position="39"/>
        <end position="79"/>
    </location>
</feature>
<reference evidence="3" key="1">
    <citation type="submission" date="2020-11" db="EMBL/GenBank/DDBJ databases">
        <title>Bacterial whole genome sequence for Panacibacter sp. DH6.</title>
        <authorList>
            <person name="Le V."/>
            <person name="Ko S."/>
            <person name="Ahn C.-Y."/>
            <person name="Oh H.-M."/>
        </authorList>
    </citation>
    <scope>NUCLEOTIDE SEQUENCE</scope>
    <source>
        <strain evidence="3">DH6</strain>
    </source>
</reference>
<evidence type="ECO:0000313" key="4">
    <source>
        <dbReference type="Proteomes" id="UP000628448"/>
    </source>
</evidence>
<dbReference type="RefSeq" id="WP_196990184.1">
    <property type="nucleotide sequence ID" value="NZ_JADWYR010000001.1"/>
</dbReference>
<dbReference type="Pfam" id="PF19841">
    <property type="entry name" value="GldN"/>
    <property type="match status" value="1"/>
</dbReference>
<evidence type="ECO:0000256" key="2">
    <source>
        <dbReference type="SAM" id="SignalP"/>
    </source>
</evidence>
<accession>A0A931E8G6</accession>
<dbReference type="Proteomes" id="UP000628448">
    <property type="component" value="Unassembled WGS sequence"/>
</dbReference>
<evidence type="ECO:0000313" key="3">
    <source>
        <dbReference type="EMBL" id="MBG9376164.1"/>
    </source>
</evidence>
<dbReference type="EMBL" id="JADWYR010000001">
    <property type="protein sequence ID" value="MBG9376164.1"/>
    <property type="molecule type" value="Genomic_DNA"/>
</dbReference>